<dbReference type="PANTHER" id="PTHR47786:SF2">
    <property type="entry name" value="GLYCOSYL HYDROLASE FAMILY 13 CATALYTIC DOMAIN-CONTAINING PROTEIN"/>
    <property type="match status" value="1"/>
</dbReference>
<evidence type="ECO:0000313" key="3">
    <source>
        <dbReference type="Proteomes" id="UP001302494"/>
    </source>
</evidence>
<evidence type="ECO:0000259" key="1">
    <source>
        <dbReference type="SMART" id="SM00642"/>
    </source>
</evidence>
<evidence type="ECO:0000313" key="2">
    <source>
        <dbReference type="EMBL" id="WNM63428.1"/>
    </source>
</evidence>
<keyword evidence="3" id="KW-1185">Reference proteome</keyword>
<dbReference type="Gene3D" id="3.20.20.80">
    <property type="entry name" value="Glycosidases"/>
    <property type="match status" value="2"/>
</dbReference>
<name>A0AA96GLI5_9BACT</name>
<dbReference type="PANTHER" id="PTHR47786">
    <property type="entry name" value="ALPHA-1,4-GLUCAN:MALTOSE-1-PHOSPHATE MALTOSYLTRANSFERASE"/>
    <property type="match status" value="1"/>
</dbReference>
<proteinExistence type="predicted"/>
<accession>A0AA96GLI5</accession>
<dbReference type="Proteomes" id="UP001302494">
    <property type="component" value="Chromosome"/>
</dbReference>
<dbReference type="GO" id="GO:0005975">
    <property type="term" value="P:carbohydrate metabolic process"/>
    <property type="evidence" value="ECO:0007669"/>
    <property type="project" value="InterPro"/>
</dbReference>
<protein>
    <submittedName>
        <fullName evidence="2">Alpha-amylase</fullName>
    </submittedName>
</protein>
<dbReference type="InterPro" id="IPR017853">
    <property type="entry name" value="GH"/>
</dbReference>
<sequence>MHSSHHVPLIYNLFPRLAGPCDRWISHAERAAGMGFNWLFVNPIHLPGFSGSLYAIKEYDLLNPAFLPEGTQDQRLDVLRPTLQRIAQCGLAPMVDLVLNHTAIDSSLVTQHPDWYMRDGQGKVENPYAVDPDDPSKKTVWGDLAEIDNRHSPDREHLWEFWGQLVDRYLELGFQGFRCDAAYKVPGELWRFLIHRAQRVNPQAVFWAENLGCTLEQTRALGEAGFHFFCNSSKWWNFKDAWCLNQHREFQAMPSIGFPESHDTPRLASESGGNEAVQRQRYAFAALFSTGLMIPMGYEFGFQQSLHVVETTPDDWESPRWDLQSFIRAVNHLKLEVPLWQGEGDLVQRSMANPNLCVLERRSLENPHSWALLCLNTNTQETVEVAIDELGTLPSSPGMWRVSSLDQHPDSHSIPECVVFQPAEVIVITAV</sequence>
<organism evidence="2 3">
    <name type="scientific">Candidatus Nitrospira neomarina</name>
    <dbReference type="NCBI Taxonomy" id="3020899"/>
    <lineage>
        <taxon>Bacteria</taxon>
        <taxon>Pseudomonadati</taxon>
        <taxon>Nitrospirota</taxon>
        <taxon>Nitrospiria</taxon>
        <taxon>Nitrospirales</taxon>
        <taxon>Nitrospiraceae</taxon>
        <taxon>Nitrospira</taxon>
    </lineage>
</organism>
<dbReference type="InterPro" id="IPR006047">
    <property type="entry name" value="GH13_cat_dom"/>
</dbReference>
<dbReference type="KEGG" id="nneo:PQG83_06660"/>
<gene>
    <name evidence="2" type="ORF">PQG83_06660</name>
</gene>
<reference evidence="2 3" key="1">
    <citation type="submission" date="2023-01" db="EMBL/GenBank/DDBJ databases">
        <title>Cultivation and genomic characterization of new, ubiquitous marine nitrite-oxidizing bacteria from the Nitrospirales.</title>
        <authorList>
            <person name="Mueller A.J."/>
            <person name="Daebeler A."/>
            <person name="Herbold C.W."/>
            <person name="Kirkegaard R.H."/>
            <person name="Daims H."/>
        </authorList>
    </citation>
    <scope>NUCLEOTIDE SEQUENCE [LARGE SCALE GENOMIC DNA]</scope>
    <source>
        <strain evidence="2 3">DK</strain>
    </source>
</reference>
<dbReference type="AlphaFoldDB" id="A0AA96GLI5"/>
<dbReference type="Pfam" id="PF14701">
    <property type="entry name" value="hDGE_amylase"/>
    <property type="match status" value="1"/>
</dbReference>
<dbReference type="RefSeq" id="WP_312748028.1">
    <property type="nucleotide sequence ID" value="NZ_CP116968.1"/>
</dbReference>
<dbReference type="SUPFAM" id="SSF51445">
    <property type="entry name" value="(Trans)glycosidases"/>
    <property type="match status" value="1"/>
</dbReference>
<feature type="domain" description="Glycosyl hydrolase family 13 catalytic" evidence="1">
    <location>
        <begin position="12"/>
        <end position="334"/>
    </location>
</feature>
<dbReference type="EMBL" id="CP116968">
    <property type="protein sequence ID" value="WNM63428.1"/>
    <property type="molecule type" value="Genomic_DNA"/>
</dbReference>
<dbReference type="InterPro" id="IPR032792">
    <property type="entry name" value="AGL_glucanoTrfase"/>
</dbReference>
<dbReference type="SMART" id="SM00642">
    <property type="entry name" value="Aamy"/>
    <property type="match status" value="1"/>
</dbReference>